<sequence>MPNFYANINPATGKVIGVSELSAEVVSETLVPITQEQYGNPNIFYTTYINGSFTGYFPQVKADKESIMANGTDTATITASIYDWQGVLQTSYKEEVLFEVNGMQLSVPPVKGAATMTFSSEESGEYYIRTRNLAQNRSVKVVAASAG</sequence>
<keyword evidence="2" id="KW-1185">Reference proteome</keyword>
<gene>
    <name evidence="1" type="ORF">NK662_16135</name>
</gene>
<protein>
    <submittedName>
        <fullName evidence="1">Uncharacterized protein</fullName>
    </submittedName>
</protein>
<organism evidence="1 2">
    <name type="scientific">Ectobacillus ponti</name>
    <dbReference type="NCBI Taxonomy" id="2961894"/>
    <lineage>
        <taxon>Bacteria</taxon>
        <taxon>Bacillati</taxon>
        <taxon>Bacillota</taxon>
        <taxon>Bacilli</taxon>
        <taxon>Bacillales</taxon>
        <taxon>Bacillaceae</taxon>
        <taxon>Ectobacillus</taxon>
    </lineage>
</organism>
<name>A0AA41XAA9_9BACI</name>
<evidence type="ECO:0000313" key="2">
    <source>
        <dbReference type="Proteomes" id="UP001156102"/>
    </source>
</evidence>
<dbReference type="InterPro" id="IPR013783">
    <property type="entry name" value="Ig-like_fold"/>
</dbReference>
<accession>A0AA41XAA9</accession>
<dbReference type="SUPFAM" id="SSF49373">
    <property type="entry name" value="Invasin/intimin cell-adhesion fragments"/>
    <property type="match status" value="1"/>
</dbReference>
<dbReference type="AlphaFoldDB" id="A0AA41XAA9"/>
<dbReference type="EMBL" id="JANCLT010000009">
    <property type="protein sequence ID" value="MCP8970053.1"/>
    <property type="molecule type" value="Genomic_DNA"/>
</dbReference>
<dbReference type="Proteomes" id="UP001156102">
    <property type="component" value="Unassembled WGS sequence"/>
</dbReference>
<proteinExistence type="predicted"/>
<dbReference type="RefSeq" id="WP_254759973.1">
    <property type="nucleotide sequence ID" value="NZ_JANCLT010000009.1"/>
</dbReference>
<evidence type="ECO:0000313" key="1">
    <source>
        <dbReference type="EMBL" id="MCP8970053.1"/>
    </source>
</evidence>
<dbReference type="InterPro" id="IPR008964">
    <property type="entry name" value="Invasin/intimin_cell_adhesion"/>
</dbReference>
<comment type="caution">
    <text evidence="1">The sequence shown here is derived from an EMBL/GenBank/DDBJ whole genome shotgun (WGS) entry which is preliminary data.</text>
</comment>
<reference evidence="1" key="1">
    <citation type="submission" date="2022-07" db="EMBL/GenBank/DDBJ databases">
        <authorList>
            <person name="Li W.-J."/>
            <person name="Deng Q.-Q."/>
        </authorList>
    </citation>
    <scope>NUCLEOTIDE SEQUENCE</scope>
    <source>
        <strain evidence="1">SYSU M60031</strain>
    </source>
</reference>
<dbReference type="Gene3D" id="2.60.40.10">
    <property type="entry name" value="Immunoglobulins"/>
    <property type="match status" value="1"/>
</dbReference>